<sequence length="82" mass="9122">HGTKSSRRLLSSKWMESKLGTLANDASSCLTFNKAHCESNQKLPETWPSVEVSDYTRHTKDISRFLFSAGTLPSAILFLPPP</sequence>
<organism evidence="1 2">
    <name type="scientific">Melipona bicolor</name>
    <dbReference type="NCBI Taxonomy" id="60889"/>
    <lineage>
        <taxon>Eukaryota</taxon>
        <taxon>Metazoa</taxon>
        <taxon>Ecdysozoa</taxon>
        <taxon>Arthropoda</taxon>
        <taxon>Hexapoda</taxon>
        <taxon>Insecta</taxon>
        <taxon>Pterygota</taxon>
        <taxon>Neoptera</taxon>
        <taxon>Endopterygota</taxon>
        <taxon>Hymenoptera</taxon>
        <taxon>Apocrita</taxon>
        <taxon>Aculeata</taxon>
        <taxon>Apoidea</taxon>
        <taxon>Anthophila</taxon>
        <taxon>Apidae</taxon>
        <taxon>Melipona</taxon>
    </lineage>
</organism>
<protein>
    <submittedName>
        <fullName evidence="1">Uncharacterized protein</fullName>
    </submittedName>
</protein>
<name>A0AA40FIT6_9HYME</name>
<dbReference type="EMBL" id="JAHYIQ010000035">
    <property type="protein sequence ID" value="KAK1119668.1"/>
    <property type="molecule type" value="Genomic_DNA"/>
</dbReference>
<dbReference type="Proteomes" id="UP001177670">
    <property type="component" value="Unassembled WGS sequence"/>
</dbReference>
<evidence type="ECO:0000313" key="1">
    <source>
        <dbReference type="EMBL" id="KAK1119668.1"/>
    </source>
</evidence>
<reference evidence="1" key="1">
    <citation type="submission" date="2021-10" db="EMBL/GenBank/DDBJ databases">
        <title>Melipona bicolor Genome sequencing and assembly.</title>
        <authorList>
            <person name="Araujo N.S."/>
            <person name="Arias M.C."/>
        </authorList>
    </citation>
    <scope>NUCLEOTIDE SEQUENCE</scope>
    <source>
        <strain evidence="1">USP_2M_L1-L4_2017</strain>
        <tissue evidence="1">Whole body</tissue>
    </source>
</reference>
<evidence type="ECO:0000313" key="2">
    <source>
        <dbReference type="Proteomes" id="UP001177670"/>
    </source>
</evidence>
<proteinExistence type="predicted"/>
<keyword evidence="2" id="KW-1185">Reference proteome</keyword>
<comment type="caution">
    <text evidence="1">The sequence shown here is derived from an EMBL/GenBank/DDBJ whole genome shotgun (WGS) entry which is preliminary data.</text>
</comment>
<accession>A0AA40FIT6</accession>
<dbReference type="AlphaFoldDB" id="A0AA40FIT6"/>
<gene>
    <name evidence="1" type="ORF">K0M31_013087</name>
</gene>
<feature type="non-terminal residue" evidence="1">
    <location>
        <position position="1"/>
    </location>
</feature>